<feature type="compositionally biased region" description="Polar residues" evidence="1">
    <location>
        <begin position="343"/>
        <end position="356"/>
    </location>
</feature>
<gene>
    <name evidence="3" type="ORF">TIFTF001_048433</name>
</gene>
<evidence type="ECO:0000256" key="1">
    <source>
        <dbReference type="SAM" id="MobiDB-lite"/>
    </source>
</evidence>
<dbReference type="Proteomes" id="UP001187192">
    <property type="component" value="Unassembled WGS sequence"/>
</dbReference>
<sequence>MVTAHVYVVGPTWIVGASQFGIRAVSCQPTSLRLTSLLQRPKDDVGWCLSLMVATRAMPPKRRRAPIQDVNLATQLNELRQMMLAQQQEIGGLRAQLAQQNQGPPDAEVPPAPLNQPATPEIPYVDPVIPENPIAPEVPVVPVAVPPAPLVRTPEELYDRFRRMKAPEFEGSTNSIEVDNWLIDLQVALNFLRLNDQEKVLCVSFMLRKDARLWWETVQLQRDVTEMTWEDFVEEFKEKYFNTEVMEAQQDEFDKFRQGNLSVAEAVKKFEQLARLCPHLISSERDKVRRMMRMFRPDLAVDKIRSNELSFSRRRGKKRPKLSKTRPSKAKPHNRKVKEDLQVKTTTGSMTATNKKGSGMQEDRGINRIFPRRRILLIATVIPLVRNVGEGTREIAVLETVAVFYVARKATMLETAISIPRVRRTNREDMDLNFTLHR</sequence>
<dbReference type="InterPro" id="IPR005162">
    <property type="entry name" value="Retrotrans_gag_dom"/>
</dbReference>
<evidence type="ECO:0000259" key="2">
    <source>
        <dbReference type="Pfam" id="PF03732"/>
    </source>
</evidence>
<feature type="domain" description="Retrotransposon gag" evidence="2">
    <location>
        <begin position="203"/>
        <end position="293"/>
    </location>
</feature>
<name>A0AA87ZIX1_FICCA</name>
<accession>A0AA87ZIX1</accession>
<dbReference type="PANTHER" id="PTHR34482:SF47">
    <property type="entry name" value="CCHC-TYPE DOMAIN-CONTAINING PROTEIN"/>
    <property type="match status" value="1"/>
</dbReference>
<feature type="compositionally biased region" description="Basic residues" evidence="1">
    <location>
        <begin position="312"/>
        <end position="336"/>
    </location>
</feature>
<reference evidence="3" key="1">
    <citation type="submission" date="2023-07" db="EMBL/GenBank/DDBJ databases">
        <title>draft genome sequence of fig (Ficus carica).</title>
        <authorList>
            <person name="Takahashi T."/>
            <person name="Nishimura K."/>
        </authorList>
    </citation>
    <scope>NUCLEOTIDE SEQUENCE</scope>
</reference>
<protein>
    <recommendedName>
        <fullName evidence="2">Retrotransposon gag domain-containing protein</fullName>
    </recommendedName>
</protein>
<feature type="region of interest" description="Disordered" evidence="1">
    <location>
        <begin position="310"/>
        <end position="364"/>
    </location>
</feature>
<dbReference type="EMBL" id="BTGU01006172">
    <property type="protein sequence ID" value="GMN35242.1"/>
    <property type="molecule type" value="Genomic_DNA"/>
</dbReference>
<dbReference type="PANTHER" id="PTHR34482">
    <property type="entry name" value="DNA DAMAGE-INDUCIBLE PROTEIN 1-LIKE"/>
    <property type="match status" value="1"/>
</dbReference>
<evidence type="ECO:0000313" key="4">
    <source>
        <dbReference type="Proteomes" id="UP001187192"/>
    </source>
</evidence>
<evidence type="ECO:0000313" key="3">
    <source>
        <dbReference type="EMBL" id="GMN35242.1"/>
    </source>
</evidence>
<proteinExistence type="predicted"/>
<dbReference type="Pfam" id="PF03732">
    <property type="entry name" value="Retrotrans_gag"/>
    <property type="match status" value="1"/>
</dbReference>
<keyword evidence="4" id="KW-1185">Reference proteome</keyword>
<dbReference type="AlphaFoldDB" id="A0AA87ZIX1"/>
<organism evidence="3 4">
    <name type="scientific">Ficus carica</name>
    <name type="common">Common fig</name>
    <dbReference type="NCBI Taxonomy" id="3494"/>
    <lineage>
        <taxon>Eukaryota</taxon>
        <taxon>Viridiplantae</taxon>
        <taxon>Streptophyta</taxon>
        <taxon>Embryophyta</taxon>
        <taxon>Tracheophyta</taxon>
        <taxon>Spermatophyta</taxon>
        <taxon>Magnoliopsida</taxon>
        <taxon>eudicotyledons</taxon>
        <taxon>Gunneridae</taxon>
        <taxon>Pentapetalae</taxon>
        <taxon>rosids</taxon>
        <taxon>fabids</taxon>
        <taxon>Rosales</taxon>
        <taxon>Moraceae</taxon>
        <taxon>Ficeae</taxon>
        <taxon>Ficus</taxon>
    </lineage>
</organism>
<comment type="caution">
    <text evidence="3">The sequence shown here is derived from an EMBL/GenBank/DDBJ whole genome shotgun (WGS) entry which is preliminary data.</text>
</comment>